<accession>A0A916NM77</accession>
<protein>
    <submittedName>
        <fullName evidence="1">Uncharacterized protein</fullName>
    </submittedName>
</protein>
<sequence>MESRWYDLDELMHEFRVIGYRTLNLGIMKINPADIIGLSQPPEQVATDPKMNALRESVATLGWSDLDPADLHLLRLPYGKYTVFTGGNCRAMLASDLELPTVSASVSLLIPNHLLKPNTAQKLAVMEQETVPKAEKSLELVTRKLQNATASPNEKRRLTEEMNLCMKLIESMKYQRNQLLTAEAYRLRLIPKERRAIKVNIRPSESS</sequence>
<gene>
    <name evidence="1" type="ORF">PAESOLCIP111_06644</name>
</gene>
<proteinExistence type="predicted"/>
<name>A0A916NM77_9BACL</name>
<dbReference type="RefSeq" id="WP_218096285.1">
    <property type="nucleotide sequence ID" value="NZ_CAJVAS010000079.1"/>
</dbReference>
<evidence type="ECO:0000313" key="2">
    <source>
        <dbReference type="Proteomes" id="UP000693672"/>
    </source>
</evidence>
<reference evidence="1" key="1">
    <citation type="submission" date="2021-06" db="EMBL/GenBank/DDBJ databases">
        <authorList>
            <person name="Criscuolo A."/>
        </authorList>
    </citation>
    <scope>NUCLEOTIDE SEQUENCE</scope>
    <source>
        <strain evidence="1">CIP111600</strain>
    </source>
</reference>
<organism evidence="1 2">
    <name type="scientific">Paenibacillus solanacearum</name>
    <dbReference type="NCBI Taxonomy" id="2048548"/>
    <lineage>
        <taxon>Bacteria</taxon>
        <taxon>Bacillati</taxon>
        <taxon>Bacillota</taxon>
        <taxon>Bacilli</taxon>
        <taxon>Bacillales</taxon>
        <taxon>Paenibacillaceae</taxon>
        <taxon>Paenibacillus</taxon>
    </lineage>
</organism>
<dbReference type="AlphaFoldDB" id="A0A916NM77"/>
<dbReference type="EMBL" id="CAJVAS010000079">
    <property type="protein sequence ID" value="CAG7652821.1"/>
    <property type="molecule type" value="Genomic_DNA"/>
</dbReference>
<keyword evidence="2" id="KW-1185">Reference proteome</keyword>
<dbReference type="Proteomes" id="UP000693672">
    <property type="component" value="Unassembled WGS sequence"/>
</dbReference>
<comment type="caution">
    <text evidence="1">The sequence shown here is derived from an EMBL/GenBank/DDBJ whole genome shotgun (WGS) entry which is preliminary data.</text>
</comment>
<evidence type="ECO:0000313" key="1">
    <source>
        <dbReference type="EMBL" id="CAG7652821.1"/>
    </source>
</evidence>